<comment type="caution">
    <text evidence="1">The sequence shown here is derived from an EMBL/GenBank/DDBJ whole genome shotgun (WGS) entry which is preliminary data.</text>
</comment>
<reference evidence="2" key="1">
    <citation type="submission" date="2017-03" db="EMBL/GenBank/DDBJ databases">
        <title>Novel pathways for hydrocarbon cycling and metabolic interdependencies in hydrothermal sediment communities.</title>
        <authorList>
            <person name="Dombrowski N."/>
            <person name="Seitz K."/>
            <person name="Teske A."/>
            <person name="Baker B."/>
        </authorList>
    </citation>
    <scope>NUCLEOTIDE SEQUENCE [LARGE SCALE GENOMIC DNA]</scope>
</reference>
<dbReference type="Proteomes" id="UP000192611">
    <property type="component" value="Unassembled WGS sequence"/>
</dbReference>
<feature type="non-terminal residue" evidence="1">
    <location>
        <position position="134"/>
    </location>
</feature>
<evidence type="ECO:0000313" key="1">
    <source>
        <dbReference type="EMBL" id="OQX90279.1"/>
    </source>
</evidence>
<evidence type="ECO:0000313" key="2">
    <source>
        <dbReference type="Proteomes" id="UP000192611"/>
    </source>
</evidence>
<name>A0A1W9S0B1_9BACT</name>
<protein>
    <submittedName>
        <fullName evidence="1">Uncharacterized protein</fullName>
    </submittedName>
</protein>
<dbReference type="AlphaFoldDB" id="A0A1W9S0B1"/>
<proteinExistence type="predicted"/>
<dbReference type="EMBL" id="NATQ01000077">
    <property type="protein sequence ID" value="OQX90279.1"/>
    <property type="molecule type" value="Genomic_DNA"/>
</dbReference>
<sequence length="134" mass="15749">MYMSINIFIDNLSFRRILKKVFLNILILIIINIISCDSDESESLWYIVDSPVDNALYTIYALDRDEIFAAGYIESFVRYDGKEWYKLETPDLKYEYRGALFYDMFFINEKDGWSVGWGILESIGVRGIIAHWDG</sequence>
<gene>
    <name evidence="1" type="ORF">B6D57_03995</name>
</gene>
<accession>A0A1W9S0B1</accession>
<organism evidence="1 2">
    <name type="scientific">Candidatus Coatesbacteria bacterium 4484_99</name>
    <dbReference type="NCBI Taxonomy" id="1970774"/>
    <lineage>
        <taxon>Bacteria</taxon>
        <taxon>Candidatus Coatesiibacteriota</taxon>
    </lineage>
</organism>